<protein>
    <submittedName>
        <fullName evidence="2">Uncharacterized protein</fullName>
    </submittedName>
</protein>
<feature type="region of interest" description="Disordered" evidence="1">
    <location>
        <begin position="15"/>
        <end position="92"/>
    </location>
</feature>
<feature type="compositionally biased region" description="Polar residues" evidence="1">
    <location>
        <begin position="241"/>
        <end position="258"/>
    </location>
</feature>
<dbReference type="AlphaFoldDB" id="A0A7R8VKR6"/>
<feature type="compositionally biased region" description="Pro residues" evidence="1">
    <location>
        <begin position="326"/>
        <end position="342"/>
    </location>
</feature>
<feature type="compositionally biased region" description="Basic residues" evidence="1">
    <location>
        <begin position="54"/>
        <end position="64"/>
    </location>
</feature>
<accession>A0A7R8VKR6</accession>
<evidence type="ECO:0000256" key="1">
    <source>
        <dbReference type="SAM" id="MobiDB-lite"/>
    </source>
</evidence>
<evidence type="ECO:0000313" key="2">
    <source>
        <dbReference type="EMBL" id="CAD7199549.1"/>
    </source>
</evidence>
<name>A0A7R8VKR6_TIMDO</name>
<feature type="compositionally biased region" description="Polar residues" evidence="1">
    <location>
        <begin position="161"/>
        <end position="178"/>
    </location>
</feature>
<gene>
    <name evidence="2" type="ORF">TDIB3V08_LOCUS5797</name>
</gene>
<dbReference type="EMBL" id="OA566835">
    <property type="protein sequence ID" value="CAD7199549.1"/>
    <property type="molecule type" value="Genomic_DNA"/>
</dbReference>
<feature type="region of interest" description="Disordered" evidence="1">
    <location>
        <begin position="145"/>
        <end position="178"/>
    </location>
</feature>
<proteinExistence type="predicted"/>
<sequence>MIAFSGIGTWIVQRASSAQGASNPGGKSHGTPPTSLATRSATMFSKSSSVGGAKRNKDKRRSSRGKAERDSNPQTLAVTPTTTTPTTQWYMASPLPADTDRITWAVGTPVFELRQENGPTKNGTCLSLARGQLTPKRPLRSEVERERRLSRPSCGQFPPTRLSSTGANTTTARFNGSSSNRDSIGHCGRHVGTCSPARRPNWCFRSTTLTLNDPELLPVHTVADPGVVIHRVNLQHVSRTRPTLQSQDCPVTWTTDSTASEEDGAPPPLPQKTREADYCNLPDDAERESESIRAPATPRIRNKVSRVHVTCTPLSPLDRNPVGLFQPPPPPEPLEGPTPPHPPPKKPPLKPSTS</sequence>
<feature type="region of interest" description="Disordered" evidence="1">
    <location>
        <begin position="241"/>
        <end position="354"/>
    </location>
</feature>
<organism evidence="2">
    <name type="scientific">Timema douglasi</name>
    <name type="common">Walking stick</name>
    <dbReference type="NCBI Taxonomy" id="61478"/>
    <lineage>
        <taxon>Eukaryota</taxon>
        <taxon>Metazoa</taxon>
        <taxon>Ecdysozoa</taxon>
        <taxon>Arthropoda</taxon>
        <taxon>Hexapoda</taxon>
        <taxon>Insecta</taxon>
        <taxon>Pterygota</taxon>
        <taxon>Neoptera</taxon>
        <taxon>Polyneoptera</taxon>
        <taxon>Phasmatodea</taxon>
        <taxon>Timematodea</taxon>
        <taxon>Timematoidea</taxon>
        <taxon>Timematidae</taxon>
        <taxon>Timema</taxon>
    </lineage>
</organism>
<reference evidence="2" key="1">
    <citation type="submission" date="2020-11" db="EMBL/GenBank/DDBJ databases">
        <authorList>
            <person name="Tran Van P."/>
        </authorList>
    </citation>
    <scope>NUCLEOTIDE SEQUENCE</scope>
</reference>
<feature type="compositionally biased region" description="Polar residues" evidence="1">
    <location>
        <begin position="31"/>
        <end position="50"/>
    </location>
</feature>